<dbReference type="Pfam" id="PF13540">
    <property type="entry name" value="RCC1_2"/>
    <property type="match status" value="1"/>
</dbReference>
<dbReference type="PANTHER" id="PTHR22870:SF408">
    <property type="entry name" value="OS09G0560450 PROTEIN"/>
    <property type="match status" value="1"/>
</dbReference>
<evidence type="ECO:0000256" key="2">
    <source>
        <dbReference type="PROSITE-ProRule" id="PRU00235"/>
    </source>
</evidence>
<keyword evidence="1" id="KW-0677">Repeat</keyword>
<dbReference type="PANTHER" id="PTHR22870">
    <property type="entry name" value="REGULATOR OF CHROMOSOME CONDENSATION"/>
    <property type="match status" value="1"/>
</dbReference>
<name>A0ABR2JGB0_9EUKA</name>
<evidence type="ECO:0000313" key="4">
    <source>
        <dbReference type="EMBL" id="KAK8876536.1"/>
    </source>
</evidence>
<reference evidence="4 5" key="1">
    <citation type="submission" date="2024-04" db="EMBL/GenBank/DDBJ databases">
        <title>Tritrichomonas musculus Genome.</title>
        <authorList>
            <person name="Alves-Ferreira E."/>
            <person name="Grigg M."/>
            <person name="Lorenzi H."/>
            <person name="Galac M."/>
        </authorList>
    </citation>
    <scope>NUCLEOTIDE SEQUENCE [LARGE SCALE GENOMIC DNA]</scope>
    <source>
        <strain evidence="4 5">EAF2021</strain>
    </source>
</reference>
<dbReference type="InterPro" id="IPR051210">
    <property type="entry name" value="Ub_ligase/GEF_domain"/>
</dbReference>
<feature type="repeat" description="RCC1" evidence="2">
    <location>
        <begin position="242"/>
        <end position="294"/>
    </location>
</feature>
<dbReference type="EMBL" id="JAPFFF010000012">
    <property type="protein sequence ID" value="KAK8876536.1"/>
    <property type="molecule type" value="Genomic_DNA"/>
</dbReference>
<protein>
    <submittedName>
        <fullName evidence="4">Uncharacterized protein</fullName>
    </submittedName>
</protein>
<gene>
    <name evidence="4" type="ORF">M9Y10_006753</name>
</gene>
<keyword evidence="5" id="KW-1185">Reference proteome</keyword>
<sequence length="449" mass="50178">MKVCGYNASFCLGKKSNNKDPFGNLFISPPVDSHIDVHNLLSFSIFSEHSVFIDKQNQCFALGFNKDLRINNALPKNILDTENLIQIKPQNSLKLISSVCGEYYTLYLFSNESTGKSQLVYMSSSNKNFPCFVHINEQCKNYLFGGYETAASVDSEGTIYIINDNTFSSPEKTVIYAKLPNNDIAICVAFCSSLIYVLGCSGRIFWSPLKKLSFTQCDELEGIDIVQLSGTYKHCLAVSRDGRVFALGSNENGELGIGKSDSSSQKFKQITSLQKYKIVSASAGFSHSLFLTSEGTVLACGKNDFGQLLLRRGRSDNCQFLPVETTVVSGASYCIAGNCISVVFTCDQLPQNMPNRPIENPFIKMKMQLDEALESARKLREENRKLIQQNEMFKNECIRLQQEISVVREENAKLKRTSHNDQNGTLKIERPKSSSVVIINKSNRQESNE</sequence>
<dbReference type="InterPro" id="IPR000408">
    <property type="entry name" value="Reg_chr_condens"/>
</dbReference>
<dbReference type="Proteomes" id="UP001470230">
    <property type="component" value="Unassembled WGS sequence"/>
</dbReference>
<evidence type="ECO:0000313" key="5">
    <source>
        <dbReference type="Proteomes" id="UP001470230"/>
    </source>
</evidence>
<accession>A0ABR2JGB0</accession>
<feature type="region of interest" description="Disordered" evidence="3">
    <location>
        <begin position="414"/>
        <end position="449"/>
    </location>
</feature>
<dbReference type="SUPFAM" id="SSF50985">
    <property type="entry name" value="RCC1/BLIP-II"/>
    <property type="match status" value="1"/>
</dbReference>
<dbReference type="PROSITE" id="PS50012">
    <property type="entry name" value="RCC1_3"/>
    <property type="match status" value="1"/>
</dbReference>
<dbReference type="InterPro" id="IPR009091">
    <property type="entry name" value="RCC1/BLIP-II"/>
</dbReference>
<evidence type="ECO:0000256" key="3">
    <source>
        <dbReference type="SAM" id="MobiDB-lite"/>
    </source>
</evidence>
<organism evidence="4 5">
    <name type="scientific">Tritrichomonas musculus</name>
    <dbReference type="NCBI Taxonomy" id="1915356"/>
    <lineage>
        <taxon>Eukaryota</taxon>
        <taxon>Metamonada</taxon>
        <taxon>Parabasalia</taxon>
        <taxon>Tritrichomonadida</taxon>
        <taxon>Tritrichomonadidae</taxon>
        <taxon>Tritrichomonas</taxon>
    </lineage>
</organism>
<proteinExistence type="predicted"/>
<evidence type="ECO:0000256" key="1">
    <source>
        <dbReference type="ARBA" id="ARBA00022737"/>
    </source>
</evidence>
<dbReference type="PROSITE" id="PS00626">
    <property type="entry name" value="RCC1_2"/>
    <property type="match status" value="1"/>
</dbReference>
<dbReference type="Gene3D" id="2.130.10.30">
    <property type="entry name" value="Regulator of chromosome condensation 1/beta-lactamase-inhibitor protein II"/>
    <property type="match status" value="1"/>
</dbReference>
<comment type="caution">
    <text evidence="4">The sequence shown here is derived from an EMBL/GenBank/DDBJ whole genome shotgun (WGS) entry which is preliminary data.</text>
</comment>
<feature type="compositionally biased region" description="Polar residues" evidence="3">
    <location>
        <begin position="433"/>
        <end position="442"/>
    </location>
</feature>